<sequence length="103" mass="11380">MDLVAAQLAFRAGPLDQHVMAEIVMKSLEAVIDLHKDYQIIHNSLSPSNLIISKSEDSELAVSFVGFGAQSIDLQEHLFALVILSPLRQCIGNVSYLRFQKGK</sequence>
<protein>
    <recommendedName>
        <fullName evidence="1">Protein kinase domain-containing protein</fullName>
    </recommendedName>
</protein>
<dbReference type="InterPro" id="IPR000719">
    <property type="entry name" value="Prot_kinase_dom"/>
</dbReference>
<dbReference type="EMBL" id="BRYA01000399">
    <property type="protein sequence ID" value="GMI48475.1"/>
    <property type="molecule type" value="Genomic_DNA"/>
</dbReference>
<gene>
    <name evidence="2" type="ORF">TrCOL_g6678</name>
</gene>
<keyword evidence="3" id="KW-1185">Reference proteome</keyword>
<evidence type="ECO:0000259" key="1">
    <source>
        <dbReference type="PROSITE" id="PS50011"/>
    </source>
</evidence>
<dbReference type="GO" id="GO:0004672">
    <property type="term" value="F:protein kinase activity"/>
    <property type="evidence" value="ECO:0007669"/>
    <property type="project" value="InterPro"/>
</dbReference>
<dbReference type="Gene3D" id="1.10.510.10">
    <property type="entry name" value="Transferase(Phosphotransferase) domain 1"/>
    <property type="match status" value="1"/>
</dbReference>
<organism evidence="2 3">
    <name type="scientific">Triparma columacea</name>
    <dbReference type="NCBI Taxonomy" id="722753"/>
    <lineage>
        <taxon>Eukaryota</taxon>
        <taxon>Sar</taxon>
        <taxon>Stramenopiles</taxon>
        <taxon>Ochrophyta</taxon>
        <taxon>Bolidophyceae</taxon>
        <taxon>Parmales</taxon>
        <taxon>Triparmaceae</taxon>
        <taxon>Triparma</taxon>
    </lineage>
</organism>
<evidence type="ECO:0000313" key="3">
    <source>
        <dbReference type="Proteomes" id="UP001165065"/>
    </source>
</evidence>
<comment type="caution">
    <text evidence="2">The sequence shown here is derived from an EMBL/GenBank/DDBJ whole genome shotgun (WGS) entry which is preliminary data.</text>
</comment>
<proteinExistence type="predicted"/>
<name>A0A9W7LEV6_9STRA</name>
<accession>A0A9W7LEV6</accession>
<dbReference type="InterPro" id="IPR011009">
    <property type="entry name" value="Kinase-like_dom_sf"/>
</dbReference>
<feature type="domain" description="Protein kinase" evidence="1">
    <location>
        <begin position="1"/>
        <end position="103"/>
    </location>
</feature>
<evidence type="ECO:0000313" key="2">
    <source>
        <dbReference type="EMBL" id="GMI48475.1"/>
    </source>
</evidence>
<reference evidence="3" key="1">
    <citation type="journal article" date="2023" name="Commun. Biol.">
        <title>Genome analysis of Parmales, the sister group of diatoms, reveals the evolutionary specialization of diatoms from phago-mixotrophs to photoautotrophs.</title>
        <authorList>
            <person name="Ban H."/>
            <person name="Sato S."/>
            <person name="Yoshikawa S."/>
            <person name="Yamada K."/>
            <person name="Nakamura Y."/>
            <person name="Ichinomiya M."/>
            <person name="Sato N."/>
            <person name="Blanc-Mathieu R."/>
            <person name="Endo H."/>
            <person name="Kuwata A."/>
            <person name="Ogata H."/>
        </authorList>
    </citation>
    <scope>NUCLEOTIDE SEQUENCE [LARGE SCALE GENOMIC DNA]</scope>
</reference>
<dbReference type="Proteomes" id="UP001165065">
    <property type="component" value="Unassembled WGS sequence"/>
</dbReference>
<dbReference type="OrthoDB" id="207364at2759"/>
<dbReference type="GO" id="GO:0005524">
    <property type="term" value="F:ATP binding"/>
    <property type="evidence" value="ECO:0007669"/>
    <property type="project" value="InterPro"/>
</dbReference>
<dbReference type="PROSITE" id="PS50011">
    <property type="entry name" value="PROTEIN_KINASE_DOM"/>
    <property type="match status" value="1"/>
</dbReference>
<dbReference type="AlphaFoldDB" id="A0A9W7LEV6"/>
<dbReference type="SUPFAM" id="SSF56112">
    <property type="entry name" value="Protein kinase-like (PK-like)"/>
    <property type="match status" value="1"/>
</dbReference>